<comment type="similarity">
    <text evidence="1">Belongs to the HipA Ser/Thr kinase family.</text>
</comment>
<evidence type="ECO:0000259" key="5">
    <source>
        <dbReference type="Pfam" id="PF13657"/>
    </source>
</evidence>
<dbReference type="Gene3D" id="1.10.1070.20">
    <property type="match status" value="1"/>
</dbReference>
<protein>
    <submittedName>
        <fullName evidence="6">Type II toxin-antitoxin system HipA family toxin</fullName>
    </submittedName>
</protein>
<dbReference type="Pfam" id="PF13657">
    <property type="entry name" value="Couple_hipA"/>
    <property type="match status" value="1"/>
</dbReference>
<feature type="domain" description="HipA N-terminal subdomain 1" evidence="5">
    <location>
        <begin position="6"/>
        <end position="101"/>
    </location>
</feature>
<keyword evidence="7" id="KW-1185">Reference proteome</keyword>
<feature type="domain" description="HipA-like C-terminal" evidence="4">
    <location>
        <begin position="147"/>
        <end position="386"/>
    </location>
</feature>
<evidence type="ECO:0000313" key="7">
    <source>
        <dbReference type="Proteomes" id="UP000593758"/>
    </source>
</evidence>
<dbReference type="InterPro" id="IPR017508">
    <property type="entry name" value="HipA_N1"/>
</dbReference>
<dbReference type="CDD" id="cd17808">
    <property type="entry name" value="HipA_Ec_like"/>
    <property type="match status" value="1"/>
</dbReference>
<keyword evidence="2" id="KW-0808">Transferase</keyword>
<dbReference type="AlphaFoldDB" id="A0A7M1SRI4"/>
<evidence type="ECO:0000259" key="4">
    <source>
        <dbReference type="Pfam" id="PF07804"/>
    </source>
</evidence>
<dbReference type="InterPro" id="IPR052028">
    <property type="entry name" value="HipA_Ser/Thr_kinase"/>
</dbReference>
<evidence type="ECO:0000313" key="6">
    <source>
        <dbReference type="EMBL" id="QOR69747.1"/>
    </source>
</evidence>
<dbReference type="InterPro" id="IPR012893">
    <property type="entry name" value="HipA-like_C"/>
</dbReference>
<organism evidence="6 7">
    <name type="scientific">Ruania alkalisoli</name>
    <dbReference type="NCBI Taxonomy" id="2779775"/>
    <lineage>
        <taxon>Bacteria</taxon>
        <taxon>Bacillati</taxon>
        <taxon>Actinomycetota</taxon>
        <taxon>Actinomycetes</taxon>
        <taxon>Micrococcales</taxon>
        <taxon>Ruaniaceae</taxon>
        <taxon>Ruania</taxon>
    </lineage>
</organism>
<keyword evidence="3" id="KW-0418">Kinase</keyword>
<dbReference type="GO" id="GO:0004674">
    <property type="term" value="F:protein serine/threonine kinase activity"/>
    <property type="evidence" value="ECO:0007669"/>
    <property type="project" value="TreeGrafter"/>
</dbReference>
<dbReference type="Proteomes" id="UP000593758">
    <property type="component" value="Chromosome"/>
</dbReference>
<dbReference type="RefSeq" id="WP_193496349.1">
    <property type="nucleotide sequence ID" value="NZ_CP063169.1"/>
</dbReference>
<dbReference type="Pfam" id="PF07804">
    <property type="entry name" value="HipA_C"/>
    <property type="match status" value="1"/>
</dbReference>
<evidence type="ECO:0000256" key="1">
    <source>
        <dbReference type="ARBA" id="ARBA00010164"/>
    </source>
</evidence>
<gene>
    <name evidence="6" type="ORF">IM660_13885</name>
</gene>
<name>A0A7M1SRI4_9MICO</name>
<dbReference type="KEGG" id="halt:IM660_13885"/>
<accession>A0A7M1SRI4</accession>
<sequence length="423" mass="46499">MTGQRLAVILYGQHVADLDQTAGGQHVLRYRDTSETTPLSLTMPPGGGPFKHQVVEPVLEGLLPEREGVRESIAREFGVSARNPFALLSHIGLDCAGAVQFCPEDKIPDVLGRHAELLPLSTRDISNRIAALRSDPGATWLAPSEHWSLAGAQSKFAIRREGNRWFSATGAAPTTHIVKPGVDGIRLQALNEHISLQVARRVGLSAARSQWMHFDDEAALVVERYDRRRDAEGGLVRLHQEDLCQATSTYPTDKYESDGGPCAVRIVDLLRRYSRRGDRQRNVDSFVEALAFNVLLQAPDAHAKNYSVLLVADTVRLAPLYDVASGAPYDTGEDSGLRDSAMAIGGRRRFAQIDLGRWERFAREAALEQERVVERVRDLAARIPDAMSEVFAAEERAGTSGVDELRKRMLDPIARRCAVVAGG</sequence>
<dbReference type="GO" id="GO:0005829">
    <property type="term" value="C:cytosol"/>
    <property type="evidence" value="ECO:0007669"/>
    <property type="project" value="TreeGrafter"/>
</dbReference>
<dbReference type="NCBIfam" id="TIGR03071">
    <property type="entry name" value="couple_hipA"/>
    <property type="match status" value="1"/>
</dbReference>
<dbReference type="PANTHER" id="PTHR37419">
    <property type="entry name" value="SERINE/THREONINE-PROTEIN KINASE TOXIN HIPA"/>
    <property type="match status" value="1"/>
</dbReference>
<dbReference type="PANTHER" id="PTHR37419:SF1">
    <property type="entry name" value="SERINE_THREONINE-PROTEIN KINASE TOXIN HIPA"/>
    <property type="match status" value="1"/>
</dbReference>
<reference evidence="6 7" key="1">
    <citation type="submission" date="2020-10" db="EMBL/GenBank/DDBJ databases">
        <title>Haloactinobacterium sp. RN3S43, a bacterium isolated from saline soil.</title>
        <authorList>
            <person name="Sun J.-Q."/>
        </authorList>
    </citation>
    <scope>NUCLEOTIDE SEQUENCE [LARGE SCALE GENOMIC DNA]</scope>
    <source>
        <strain evidence="6 7">RN3S43</strain>
    </source>
</reference>
<proteinExistence type="inferred from homology"/>
<evidence type="ECO:0000256" key="3">
    <source>
        <dbReference type="ARBA" id="ARBA00022777"/>
    </source>
</evidence>
<evidence type="ECO:0000256" key="2">
    <source>
        <dbReference type="ARBA" id="ARBA00022679"/>
    </source>
</evidence>
<dbReference type="EMBL" id="CP063169">
    <property type="protein sequence ID" value="QOR69747.1"/>
    <property type="molecule type" value="Genomic_DNA"/>
</dbReference>